<evidence type="ECO:0000256" key="10">
    <source>
        <dbReference type="ARBA" id="ARBA00023204"/>
    </source>
</evidence>
<dbReference type="PANTHER" id="PTHR10815:SF5">
    <property type="entry name" value="METHYLATED-DNA--PROTEIN-CYSTEINE METHYLTRANSFERASE"/>
    <property type="match status" value="1"/>
</dbReference>
<dbReference type="Gene3D" id="3.40.10.10">
    <property type="entry name" value="DNA Methylphosphotriester Repair Domain"/>
    <property type="match status" value="1"/>
</dbReference>
<evidence type="ECO:0000256" key="6">
    <source>
        <dbReference type="ARBA" id="ARBA00022763"/>
    </source>
</evidence>
<evidence type="ECO:0000256" key="5">
    <source>
        <dbReference type="ARBA" id="ARBA00022679"/>
    </source>
</evidence>
<dbReference type="SUPFAM" id="SSF57884">
    <property type="entry name" value="Ada DNA repair protein, N-terminal domain (N-Ada 10)"/>
    <property type="match status" value="1"/>
</dbReference>
<evidence type="ECO:0000256" key="4">
    <source>
        <dbReference type="ARBA" id="ARBA00022603"/>
    </source>
</evidence>
<keyword evidence="7" id="KW-0805">Transcription regulation</keyword>
<feature type="binding site" evidence="13">
    <location>
        <position position="46"/>
    </location>
    <ligand>
        <name>Zn(2+)</name>
        <dbReference type="ChEBI" id="CHEBI:29105"/>
    </ligand>
</feature>
<comment type="catalytic activity">
    <reaction evidence="11">
        <text>a 6-O-methyl-2'-deoxyguanosine in DNA + L-cysteinyl-[protein] = S-methyl-L-cysteinyl-[protein] + a 2'-deoxyguanosine in DNA</text>
        <dbReference type="Rhea" id="RHEA:24000"/>
        <dbReference type="Rhea" id="RHEA-COMP:10131"/>
        <dbReference type="Rhea" id="RHEA-COMP:10132"/>
        <dbReference type="Rhea" id="RHEA-COMP:11367"/>
        <dbReference type="Rhea" id="RHEA-COMP:11368"/>
        <dbReference type="ChEBI" id="CHEBI:29950"/>
        <dbReference type="ChEBI" id="CHEBI:82612"/>
        <dbReference type="ChEBI" id="CHEBI:85445"/>
        <dbReference type="ChEBI" id="CHEBI:85448"/>
        <dbReference type="EC" id="2.1.1.63"/>
    </reaction>
</comment>
<dbReference type="Pfam" id="PF01035">
    <property type="entry name" value="DNA_binding_1"/>
    <property type="match status" value="1"/>
</dbReference>
<feature type="active site" description="Nucleophile; methyl group acceptor from either O6-methylguanine or O4-methylthymine" evidence="12">
    <location>
        <position position="369"/>
    </location>
</feature>
<dbReference type="Proteomes" id="UP000289437">
    <property type="component" value="Unassembled WGS sequence"/>
</dbReference>
<dbReference type="InterPro" id="IPR009057">
    <property type="entry name" value="Homeodomain-like_sf"/>
</dbReference>
<dbReference type="InterPro" id="IPR036217">
    <property type="entry name" value="MethylDNA_cys_MeTrfase_DNAb"/>
</dbReference>
<feature type="domain" description="HTH araC/xylS-type" evidence="14">
    <location>
        <begin position="97"/>
        <end position="228"/>
    </location>
</feature>
<keyword evidence="13" id="KW-0479">Metal-binding</keyword>
<evidence type="ECO:0000256" key="11">
    <source>
        <dbReference type="ARBA" id="ARBA00049348"/>
    </source>
</evidence>
<dbReference type="GO" id="GO:0043565">
    <property type="term" value="F:sequence-specific DNA binding"/>
    <property type="evidence" value="ECO:0007669"/>
    <property type="project" value="InterPro"/>
</dbReference>
<evidence type="ECO:0000256" key="12">
    <source>
        <dbReference type="PIRSR" id="PIRSR000409-1"/>
    </source>
</evidence>
<keyword evidence="8" id="KW-0010">Activator</keyword>
<organism evidence="15 16">
    <name type="scientific">Granulicella sibirica</name>
    <dbReference type="NCBI Taxonomy" id="2479048"/>
    <lineage>
        <taxon>Bacteria</taxon>
        <taxon>Pseudomonadati</taxon>
        <taxon>Acidobacteriota</taxon>
        <taxon>Terriglobia</taxon>
        <taxon>Terriglobales</taxon>
        <taxon>Acidobacteriaceae</taxon>
        <taxon>Granulicella</taxon>
    </lineage>
</organism>
<dbReference type="AlphaFoldDB" id="A0A4Q0SZ14"/>
<accession>A0A4Q0SZ14</accession>
<keyword evidence="16" id="KW-1185">Reference proteome</keyword>
<dbReference type="Pfam" id="PF02805">
    <property type="entry name" value="Ada_Zn_binding"/>
    <property type="match status" value="1"/>
</dbReference>
<dbReference type="InterPro" id="IPR008332">
    <property type="entry name" value="MethylG_MeTrfase_N"/>
</dbReference>
<dbReference type="PANTHER" id="PTHR10815">
    <property type="entry name" value="METHYLATED-DNA--PROTEIN-CYSTEINE METHYLTRANSFERASE"/>
    <property type="match status" value="1"/>
</dbReference>
<comment type="cofactor">
    <cofactor evidence="13">
        <name>Zn(2+)</name>
        <dbReference type="ChEBI" id="CHEBI:29105"/>
    </cofactor>
    <text evidence="13">Binds 1 zinc ion per subunit.</text>
</comment>
<evidence type="ECO:0000256" key="9">
    <source>
        <dbReference type="ARBA" id="ARBA00023163"/>
    </source>
</evidence>
<dbReference type="Gene3D" id="3.30.160.70">
    <property type="entry name" value="Methylated DNA-protein cysteine methyltransferase domain"/>
    <property type="match status" value="1"/>
</dbReference>
<dbReference type="GO" id="GO:0032259">
    <property type="term" value="P:methylation"/>
    <property type="evidence" value="ECO:0007669"/>
    <property type="project" value="UniProtKB-KW"/>
</dbReference>
<evidence type="ECO:0000256" key="7">
    <source>
        <dbReference type="ARBA" id="ARBA00023015"/>
    </source>
</evidence>
<gene>
    <name evidence="15" type="ORF">GRAN_3982</name>
</gene>
<dbReference type="SUPFAM" id="SSF46767">
    <property type="entry name" value="Methylated DNA-protein cysteine methyltransferase, C-terminal domain"/>
    <property type="match status" value="1"/>
</dbReference>
<evidence type="ECO:0000313" key="15">
    <source>
        <dbReference type="EMBL" id="RXH54878.1"/>
    </source>
</evidence>
<feature type="binding site" evidence="13">
    <location>
        <position position="50"/>
    </location>
    <ligand>
        <name>Zn(2+)</name>
        <dbReference type="ChEBI" id="CHEBI:29105"/>
    </ligand>
</feature>
<dbReference type="NCBIfam" id="TIGR00589">
    <property type="entry name" value="ogt"/>
    <property type="match status" value="1"/>
</dbReference>
<name>A0A4Q0SZ14_9BACT</name>
<dbReference type="Pfam" id="PF02870">
    <property type="entry name" value="Methyltransf_1N"/>
    <property type="match status" value="1"/>
</dbReference>
<dbReference type="PROSITE" id="PS00374">
    <property type="entry name" value="MGMT"/>
    <property type="match status" value="1"/>
</dbReference>
<protein>
    <recommendedName>
        <fullName evidence="3">methylated-DNA--[protein]-cysteine S-methyltransferase</fullName>
        <ecNumber evidence="3">2.1.1.63</ecNumber>
    </recommendedName>
</protein>
<dbReference type="GO" id="GO:0006281">
    <property type="term" value="P:DNA repair"/>
    <property type="evidence" value="ECO:0007669"/>
    <property type="project" value="UniProtKB-KW"/>
</dbReference>
<proteinExistence type="inferred from homology"/>
<dbReference type="EMBL" id="RDSM01000003">
    <property type="protein sequence ID" value="RXH54878.1"/>
    <property type="molecule type" value="Genomic_DNA"/>
</dbReference>
<dbReference type="Gene3D" id="1.10.10.10">
    <property type="entry name" value="Winged helix-like DNA-binding domain superfamily/Winged helix DNA-binding domain"/>
    <property type="match status" value="1"/>
</dbReference>
<dbReference type="InterPro" id="IPR018060">
    <property type="entry name" value="HTH_AraC"/>
</dbReference>
<dbReference type="PROSITE" id="PS01124">
    <property type="entry name" value="HTH_ARAC_FAMILY_2"/>
    <property type="match status" value="1"/>
</dbReference>
<feature type="active site" description="Nucleophile; methyl group acceptor from methylphosphotriester" evidence="12">
    <location>
        <position position="46"/>
    </location>
</feature>
<dbReference type="GO" id="GO:0003908">
    <property type="term" value="F:methylated-DNA-[protein]-cysteine S-methyltransferase activity"/>
    <property type="evidence" value="ECO:0007669"/>
    <property type="project" value="UniProtKB-EC"/>
</dbReference>
<dbReference type="InterPro" id="IPR036388">
    <property type="entry name" value="WH-like_DNA-bd_sf"/>
</dbReference>
<keyword evidence="5 15" id="KW-0808">Transferase</keyword>
<evidence type="ECO:0000256" key="1">
    <source>
        <dbReference type="ARBA" id="ARBA00001286"/>
    </source>
</evidence>
<keyword evidence="6" id="KW-0227">DNA damage</keyword>
<dbReference type="SUPFAM" id="SSF53155">
    <property type="entry name" value="Methylated DNA-protein cysteine methyltransferase domain"/>
    <property type="match status" value="1"/>
</dbReference>
<evidence type="ECO:0000256" key="2">
    <source>
        <dbReference type="ARBA" id="ARBA00008711"/>
    </source>
</evidence>
<keyword evidence="9" id="KW-0804">Transcription</keyword>
<dbReference type="InterPro" id="IPR035451">
    <property type="entry name" value="Ada-like_dom_sf"/>
</dbReference>
<reference evidence="15 16" key="1">
    <citation type="submission" date="2018-11" db="EMBL/GenBank/DDBJ databases">
        <authorList>
            <person name="Mardanov A.V."/>
            <person name="Ravin N.V."/>
            <person name="Dedysh S.N."/>
        </authorList>
    </citation>
    <scope>NUCLEOTIDE SEQUENCE [LARGE SCALE GENOMIC DNA]</scope>
    <source>
        <strain evidence="15 16">AF10</strain>
    </source>
</reference>
<feature type="binding site" evidence="13">
    <location>
        <position position="80"/>
    </location>
    <ligand>
        <name>Zn(2+)</name>
        <dbReference type="ChEBI" id="CHEBI:29105"/>
    </ligand>
</feature>
<dbReference type="InterPro" id="IPR016221">
    <property type="entry name" value="Bifunct_regulatory_prot_Ada"/>
</dbReference>
<dbReference type="CDD" id="cd06445">
    <property type="entry name" value="ATase"/>
    <property type="match status" value="1"/>
</dbReference>
<dbReference type="InterPro" id="IPR036631">
    <property type="entry name" value="MGMT_N_sf"/>
</dbReference>
<feature type="binding site" evidence="13">
    <location>
        <position position="77"/>
    </location>
    <ligand>
        <name>Zn(2+)</name>
        <dbReference type="ChEBI" id="CHEBI:29105"/>
    </ligand>
</feature>
<dbReference type="FunFam" id="1.10.10.10:FF:000214">
    <property type="entry name" value="Methylated-DNA--protein-cysteine methyltransferase"/>
    <property type="match status" value="1"/>
</dbReference>
<dbReference type="InterPro" id="IPR014048">
    <property type="entry name" value="MethylDNA_cys_MeTrfase_DNA-bd"/>
</dbReference>
<comment type="caution">
    <text evidence="15">The sequence shown here is derived from an EMBL/GenBank/DDBJ whole genome shotgun (WGS) entry which is preliminary data.</text>
</comment>
<dbReference type="PIRSF" id="PIRSF000409">
    <property type="entry name" value="Ada"/>
    <property type="match status" value="1"/>
</dbReference>
<evidence type="ECO:0000259" key="14">
    <source>
        <dbReference type="PROSITE" id="PS01124"/>
    </source>
</evidence>
<dbReference type="SUPFAM" id="SSF46689">
    <property type="entry name" value="Homeodomain-like"/>
    <property type="match status" value="1"/>
</dbReference>
<evidence type="ECO:0000256" key="13">
    <source>
        <dbReference type="PIRSR" id="PIRSR000409-3"/>
    </source>
</evidence>
<sequence>MENQATGLVTDVPSVFPGKQWQQVLERDARADGVFVYAVKSTKVYCKPSCASRRPNRKNVTFFPNPAAAEAAGYRACMRCEPDRVEAKADPQAGAIAAVTDYLKDHAGERTKLADVAKATGVGRLTILRGFKRVLGVTPGEFAKAQRVEKFKEKVRKPKAEVDESFQVEGSATPGVSVGLRARRAAAKAAGPVKITDALYEAGFGSSSRLYENSKDTLGMKPREMREGGAGLLIRYAIAPSPLGRMLVATTDVGVCSIAFGKDDAELERNLRAQFSKAQLMPAKPNKGWLADAVSFVASQTTEHPAAAAFPLHVRSTAFQQRVWTALRQIPRGETRSYGELAMSLGAPTASRAVAAACGANPIAVAVPCHRVVGKDGSLTGYRWGVDRKRRLLEAEAR</sequence>
<keyword evidence="10" id="KW-0234">DNA repair</keyword>
<evidence type="ECO:0000256" key="8">
    <source>
        <dbReference type="ARBA" id="ARBA00023159"/>
    </source>
</evidence>
<comment type="similarity">
    <text evidence="2">Belongs to the MGMT family.</text>
</comment>
<keyword evidence="4 15" id="KW-0489">Methyltransferase</keyword>
<dbReference type="EC" id="2.1.1.63" evidence="3"/>
<evidence type="ECO:0000313" key="16">
    <source>
        <dbReference type="Proteomes" id="UP000289437"/>
    </source>
</evidence>
<evidence type="ECO:0000256" key="3">
    <source>
        <dbReference type="ARBA" id="ARBA00011918"/>
    </source>
</evidence>
<dbReference type="OrthoDB" id="9802228at2"/>
<reference evidence="16" key="2">
    <citation type="submission" date="2019-02" db="EMBL/GenBank/DDBJ databases">
        <title>Granulicella sibirica sp. nov., a psychrotolerant acidobacterium isolated from an organic soil layer in forested tundra, West Siberia.</title>
        <authorList>
            <person name="Oshkin I.Y."/>
            <person name="Kulichevskaya I.S."/>
            <person name="Rijpstra W.I.C."/>
            <person name="Sinninghe Damste J.S."/>
            <person name="Rakitin A.L."/>
            <person name="Ravin N.V."/>
            <person name="Dedysh S.N."/>
        </authorList>
    </citation>
    <scope>NUCLEOTIDE SEQUENCE [LARGE SCALE GENOMIC DNA]</scope>
    <source>
        <strain evidence="16">AF10</strain>
    </source>
</reference>
<dbReference type="InterPro" id="IPR001497">
    <property type="entry name" value="MethylDNA_cys_MeTrfase_AS"/>
</dbReference>
<dbReference type="Gene3D" id="1.10.10.60">
    <property type="entry name" value="Homeodomain-like"/>
    <property type="match status" value="1"/>
</dbReference>
<comment type="catalytic activity">
    <reaction evidence="1">
        <text>a 4-O-methyl-thymidine in DNA + L-cysteinyl-[protein] = a thymidine in DNA + S-methyl-L-cysteinyl-[protein]</text>
        <dbReference type="Rhea" id="RHEA:53428"/>
        <dbReference type="Rhea" id="RHEA-COMP:10131"/>
        <dbReference type="Rhea" id="RHEA-COMP:10132"/>
        <dbReference type="Rhea" id="RHEA-COMP:13555"/>
        <dbReference type="Rhea" id="RHEA-COMP:13556"/>
        <dbReference type="ChEBI" id="CHEBI:29950"/>
        <dbReference type="ChEBI" id="CHEBI:82612"/>
        <dbReference type="ChEBI" id="CHEBI:137386"/>
        <dbReference type="ChEBI" id="CHEBI:137387"/>
        <dbReference type="EC" id="2.1.1.63"/>
    </reaction>
</comment>
<dbReference type="GO" id="GO:0003700">
    <property type="term" value="F:DNA-binding transcription factor activity"/>
    <property type="evidence" value="ECO:0007669"/>
    <property type="project" value="InterPro"/>
</dbReference>
<dbReference type="GO" id="GO:0008270">
    <property type="term" value="F:zinc ion binding"/>
    <property type="evidence" value="ECO:0007669"/>
    <property type="project" value="InterPro"/>
</dbReference>
<keyword evidence="13" id="KW-0862">Zinc</keyword>
<dbReference type="RefSeq" id="WP_128914596.1">
    <property type="nucleotide sequence ID" value="NZ_RDSM01000003.1"/>
</dbReference>
<dbReference type="InterPro" id="IPR004026">
    <property type="entry name" value="Ada_DNA_repair_Zn-bd"/>
</dbReference>